<dbReference type="STRING" id="329885.A0A4U0VD51"/>
<feature type="region of interest" description="Disordered" evidence="1">
    <location>
        <begin position="1"/>
        <end position="27"/>
    </location>
</feature>
<dbReference type="Proteomes" id="UP000310066">
    <property type="component" value="Unassembled WGS sequence"/>
</dbReference>
<comment type="caution">
    <text evidence="2">The sequence shown here is derived from an EMBL/GenBank/DDBJ whole genome shotgun (WGS) entry which is preliminary data.</text>
</comment>
<dbReference type="InterPro" id="IPR029058">
    <property type="entry name" value="AB_hydrolase_fold"/>
</dbReference>
<dbReference type="OrthoDB" id="5592486at2759"/>
<dbReference type="Gene3D" id="3.40.50.1820">
    <property type="entry name" value="alpha/beta hydrolase"/>
    <property type="match status" value="1"/>
</dbReference>
<sequence length="224" mass="25433">MITGVRLSDPTTSTSRDTQLTPHIRTPRGLDSRYMVSRLQPPNVRVLSLTTIATPHRGSAFADYLFRQIGPMNLPHLYKTLAYFGLETGAFEQLTMKYMAESFNPRTPDVDGIAYYSYGATLRPRITSVFRKSHSVMQEAEGPNDGLVSVKSAKWGTYKGTLDDVSHLDLINWTNKLRWWIWELTGHRKQYVLRVVSCWNRLCADERCSFNAIAFYLAIAGTCA</sequence>
<reference evidence="2 3" key="1">
    <citation type="submission" date="2017-03" db="EMBL/GenBank/DDBJ databases">
        <title>Genomes of endolithic fungi from Antarctica.</title>
        <authorList>
            <person name="Coleine C."/>
            <person name="Masonjones S."/>
            <person name="Stajich J.E."/>
        </authorList>
    </citation>
    <scope>NUCLEOTIDE SEQUENCE [LARGE SCALE GENOMIC DNA]</scope>
    <source>
        <strain evidence="2 3">CCFEE 5311</strain>
    </source>
</reference>
<evidence type="ECO:0000313" key="3">
    <source>
        <dbReference type="Proteomes" id="UP000310066"/>
    </source>
</evidence>
<dbReference type="AlphaFoldDB" id="A0A4U0VD51"/>
<protein>
    <submittedName>
        <fullName evidence="2">Uncharacterized protein</fullName>
    </submittedName>
</protein>
<organism evidence="2 3">
    <name type="scientific">Friedmanniomyces endolithicus</name>
    <dbReference type="NCBI Taxonomy" id="329885"/>
    <lineage>
        <taxon>Eukaryota</taxon>
        <taxon>Fungi</taxon>
        <taxon>Dikarya</taxon>
        <taxon>Ascomycota</taxon>
        <taxon>Pezizomycotina</taxon>
        <taxon>Dothideomycetes</taxon>
        <taxon>Dothideomycetidae</taxon>
        <taxon>Mycosphaerellales</taxon>
        <taxon>Teratosphaeriaceae</taxon>
        <taxon>Friedmanniomyces</taxon>
    </lineage>
</organism>
<feature type="compositionally biased region" description="Polar residues" evidence="1">
    <location>
        <begin position="9"/>
        <end position="21"/>
    </location>
</feature>
<dbReference type="SUPFAM" id="SSF53474">
    <property type="entry name" value="alpha/beta-Hydrolases"/>
    <property type="match status" value="1"/>
</dbReference>
<name>A0A4U0VD51_9PEZI</name>
<accession>A0A4U0VD51</accession>
<proteinExistence type="predicted"/>
<dbReference type="EMBL" id="NAJP01000007">
    <property type="protein sequence ID" value="TKA46753.1"/>
    <property type="molecule type" value="Genomic_DNA"/>
</dbReference>
<evidence type="ECO:0000256" key="1">
    <source>
        <dbReference type="SAM" id="MobiDB-lite"/>
    </source>
</evidence>
<gene>
    <name evidence="2" type="ORF">B0A54_03709</name>
</gene>
<evidence type="ECO:0000313" key="2">
    <source>
        <dbReference type="EMBL" id="TKA46753.1"/>
    </source>
</evidence>